<feature type="transmembrane region" description="Helical" evidence="7">
    <location>
        <begin position="56"/>
        <end position="78"/>
    </location>
</feature>
<dbReference type="PANTHER" id="PTHR23501:SF199">
    <property type="entry name" value="MFS EFFLUX TRANSPORTER INPD-RELATED"/>
    <property type="match status" value="1"/>
</dbReference>
<feature type="domain" description="Major facilitator superfamily (MFS) profile" evidence="8">
    <location>
        <begin position="55"/>
        <end position="543"/>
    </location>
</feature>
<feature type="transmembrane region" description="Helical" evidence="7">
    <location>
        <begin position="279"/>
        <end position="298"/>
    </location>
</feature>
<feature type="transmembrane region" description="Helical" evidence="7">
    <location>
        <begin position="516"/>
        <end position="538"/>
    </location>
</feature>
<evidence type="ECO:0000256" key="1">
    <source>
        <dbReference type="ARBA" id="ARBA00004141"/>
    </source>
</evidence>
<evidence type="ECO:0000256" key="7">
    <source>
        <dbReference type="SAM" id="Phobius"/>
    </source>
</evidence>
<feature type="transmembrane region" description="Helical" evidence="7">
    <location>
        <begin position="208"/>
        <end position="228"/>
    </location>
</feature>
<dbReference type="GO" id="GO:0022857">
    <property type="term" value="F:transmembrane transporter activity"/>
    <property type="evidence" value="ECO:0007669"/>
    <property type="project" value="InterPro"/>
</dbReference>
<sequence>MASETILQQPLPDSETAVSPSNHSRHIENLEIEDESNGRTEEGVIYPSGPKLWSTMISLCIACFLSGLDLTIVAVAIPSITDQFETIADIGWYSAAYGMTLSAFVFFFGQIYSFFPIKTIFLIGIVIFETGALVCTLAPSSSVFILGRAITGLGRGAINGGMFKLLRHCFPLSKQGLVNSIIGAVQSAGLVSAPMIGGALIDGFSWRACFGINLPLGVICFILTAYGVHDPVVNQDEALALKEKLKKISVLGTVLIVPAITCLLMALQWGGVKYGWGNWRIILLIVICAVLFAAFAYLQHLQGEGAIIPPKVWKQRSILAGTWFSACCEGILGVTEYYMSIYFQGVKGYSATKSGVLALPMIGGMGAALIASGVGTTVIGYYYPFMMATSVLAPIASGLLTTLDLEENIGKAVGLLAFVGAAVGLGIQGPQIALQTVLSIDDVSSGGALINFGSGMGSAMWICASATLFQDRLYSEIHASSPDTNVTTVKEVGLSGLRESIGPERLSSVLSGYETAVVQTLYIPLGLSLLTIVGSLAMERKSIKKKQS</sequence>
<comment type="subcellular location">
    <subcellularLocation>
        <location evidence="1">Membrane</location>
        <topology evidence="1">Multi-pass membrane protein</topology>
    </subcellularLocation>
</comment>
<evidence type="ECO:0000313" key="9">
    <source>
        <dbReference type="EMBL" id="KAH7146241.1"/>
    </source>
</evidence>
<dbReference type="Proteomes" id="UP000738349">
    <property type="component" value="Unassembled WGS sequence"/>
</dbReference>
<dbReference type="InterPro" id="IPR020846">
    <property type="entry name" value="MFS_dom"/>
</dbReference>
<keyword evidence="5" id="KW-0325">Glycoprotein</keyword>
<evidence type="ECO:0000256" key="3">
    <source>
        <dbReference type="ARBA" id="ARBA00022989"/>
    </source>
</evidence>
<protein>
    <submittedName>
        <fullName evidence="9">Major facilitator superfamily domain-containing protein</fullName>
    </submittedName>
</protein>
<gene>
    <name evidence="9" type="ORF">EDB81DRAFT_794732</name>
</gene>
<comment type="caution">
    <text evidence="9">The sequence shown here is derived from an EMBL/GenBank/DDBJ whole genome shotgun (WGS) entry which is preliminary data.</text>
</comment>
<dbReference type="Pfam" id="PF07690">
    <property type="entry name" value="MFS_1"/>
    <property type="match status" value="1"/>
</dbReference>
<feature type="transmembrane region" description="Helical" evidence="7">
    <location>
        <begin position="412"/>
        <end position="434"/>
    </location>
</feature>
<dbReference type="PANTHER" id="PTHR23501">
    <property type="entry name" value="MAJOR FACILITATOR SUPERFAMILY"/>
    <property type="match status" value="1"/>
</dbReference>
<evidence type="ECO:0000259" key="8">
    <source>
        <dbReference type="PROSITE" id="PS50850"/>
    </source>
</evidence>
<feature type="transmembrane region" description="Helical" evidence="7">
    <location>
        <begin position="181"/>
        <end position="201"/>
    </location>
</feature>
<dbReference type="AlphaFoldDB" id="A0A9P9EW49"/>
<feature type="transmembrane region" description="Helical" evidence="7">
    <location>
        <begin position="355"/>
        <end position="375"/>
    </location>
</feature>
<dbReference type="Gene3D" id="1.20.1250.20">
    <property type="entry name" value="MFS general substrate transporter like domains"/>
    <property type="match status" value="1"/>
</dbReference>
<feature type="region of interest" description="Disordered" evidence="6">
    <location>
        <begin position="1"/>
        <end position="24"/>
    </location>
</feature>
<keyword evidence="4 7" id="KW-0472">Membrane</keyword>
<dbReference type="InterPro" id="IPR011701">
    <property type="entry name" value="MFS"/>
</dbReference>
<dbReference type="PRINTS" id="PR01036">
    <property type="entry name" value="TCRTETB"/>
</dbReference>
<proteinExistence type="predicted"/>
<dbReference type="OrthoDB" id="2985014at2759"/>
<feature type="transmembrane region" description="Helical" evidence="7">
    <location>
        <begin position="120"/>
        <end position="146"/>
    </location>
</feature>
<evidence type="ECO:0000256" key="5">
    <source>
        <dbReference type="ARBA" id="ARBA00023180"/>
    </source>
</evidence>
<keyword evidence="2 7" id="KW-0812">Transmembrane</keyword>
<feature type="transmembrane region" description="Helical" evidence="7">
    <location>
        <begin position="90"/>
        <end position="108"/>
    </location>
</feature>
<dbReference type="GO" id="GO:0005886">
    <property type="term" value="C:plasma membrane"/>
    <property type="evidence" value="ECO:0007669"/>
    <property type="project" value="TreeGrafter"/>
</dbReference>
<feature type="transmembrane region" description="Helical" evidence="7">
    <location>
        <begin position="248"/>
        <end position="267"/>
    </location>
</feature>
<accession>A0A9P9EW49</accession>
<evidence type="ECO:0000256" key="6">
    <source>
        <dbReference type="SAM" id="MobiDB-lite"/>
    </source>
</evidence>
<keyword evidence="3 7" id="KW-1133">Transmembrane helix</keyword>
<dbReference type="SUPFAM" id="SSF103473">
    <property type="entry name" value="MFS general substrate transporter"/>
    <property type="match status" value="1"/>
</dbReference>
<feature type="transmembrane region" description="Helical" evidence="7">
    <location>
        <begin position="318"/>
        <end position="343"/>
    </location>
</feature>
<evidence type="ECO:0000256" key="2">
    <source>
        <dbReference type="ARBA" id="ARBA00022692"/>
    </source>
</evidence>
<evidence type="ECO:0000256" key="4">
    <source>
        <dbReference type="ARBA" id="ARBA00023136"/>
    </source>
</evidence>
<keyword evidence="10" id="KW-1185">Reference proteome</keyword>
<name>A0A9P9EW49_9HYPO</name>
<dbReference type="PROSITE" id="PS50850">
    <property type="entry name" value="MFS"/>
    <property type="match status" value="1"/>
</dbReference>
<evidence type="ECO:0000313" key="10">
    <source>
        <dbReference type="Proteomes" id="UP000738349"/>
    </source>
</evidence>
<reference evidence="9" key="1">
    <citation type="journal article" date="2021" name="Nat. Commun.">
        <title>Genetic determinants of endophytism in the Arabidopsis root mycobiome.</title>
        <authorList>
            <person name="Mesny F."/>
            <person name="Miyauchi S."/>
            <person name="Thiergart T."/>
            <person name="Pickel B."/>
            <person name="Atanasova L."/>
            <person name="Karlsson M."/>
            <person name="Huettel B."/>
            <person name="Barry K.W."/>
            <person name="Haridas S."/>
            <person name="Chen C."/>
            <person name="Bauer D."/>
            <person name="Andreopoulos W."/>
            <person name="Pangilinan J."/>
            <person name="LaButti K."/>
            <person name="Riley R."/>
            <person name="Lipzen A."/>
            <person name="Clum A."/>
            <person name="Drula E."/>
            <person name="Henrissat B."/>
            <person name="Kohler A."/>
            <person name="Grigoriev I.V."/>
            <person name="Martin F.M."/>
            <person name="Hacquard S."/>
        </authorList>
    </citation>
    <scope>NUCLEOTIDE SEQUENCE</scope>
    <source>
        <strain evidence="9">MPI-CAGE-AT-0147</strain>
    </source>
</reference>
<organism evidence="9 10">
    <name type="scientific">Dactylonectria macrodidyma</name>
    <dbReference type="NCBI Taxonomy" id="307937"/>
    <lineage>
        <taxon>Eukaryota</taxon>
        <taxon>Fungi</taxon>
        <taxon>Dikarya</taxon>
        <taxon>Ascomycota</taxon>
        <taxon>Pezizomycotina</taxon>
        <taxon>Sordariomycetes</taxon>
        <taxon>Hypocreomycetidae</taxon>
        <taxon>Hypocreales</taxon>
        <taxon>Nectriaceae</taxon>
        <taxon>Dactylonectria</taxon>
    </lineage>
</organism>
<feature type="transmembrane region" description="Helical" evidence="7">
    <location>
        <begin position="381"/>
        <end position="400"/>
    </location>
</feature>
<dbReference type="EMBL" id="JAGMUV010000008">
    <property type="protein sequence ID" value="KAH7146241.1"/>
    <property type="molecule type" value="Genomic_DNA"/>
</dbReference>
<dbReference type="InterPro" id="IPR036259">
    <property type="entry name" value="MFS_trans_sf"/>
</dbReference>